<protein>
    <submittedName>
        <fullName evidence="2">MtrB/PioB family decaheme-associated outer membrane protein</fullName>
    </submittedName>
</protein>
<sequence>MPRFMGLTNRPARFFIDSPASIGSAIGKDRTGSYQAAILTSLLTFSSLAAGAGSPPGNNLNPAGTDITQTKSLKGLSETKRQPSRTPSGLLYDIPPEALSDKKLNENWHYRGSLDFGYLFGTGSRQRSSKLNDYSDWSNGPLLNYFSLSGWQEHKGYFLDAQGGGVGRNDQYYQLSAGQLGSFKVNGFFNQTPHTYTANALTLYQGVGSENLTLPLGLVPGNNSRDQLRQALASVYNPDLGINREEGRIGFDYTLTPSLKLFSNFSHETRQGRRAFGGSFLPPFYAGENSGGMVETIEPIDYTTNEIRSGFNYAGTGLDLNLNYTGSFFTNNKGQLTFDNPFTNLPGTDFAVEQGRFDLYPDNTFHQVKTDLAYRLPLNGQLTSTLSWSRMYQNDNLLPPTINSGQTFTGINMDQWNSTASLSQKTANAEITNWLFQSGLQFSPWDPLTLKAKFRYYNEDNNTDYTAFNPLTNQYGYILVDGAQGGEVFRPASPQNPFQYRSIPFSQKVTEGFFDSDYRLSYKTTAGFSYHFEQHEPTYRERDSTDENHLKVHLSNRSLSWTTLRLSYEYAIRGGSRYDYNPYVPFYTSSLAGFQSVPASGASPLTLADLRKYDLSDRRQNQLKAQANFMLRDDLDLLASVNWIDNNYNVHYGLQNARTLSANLEGNYQPSPRLNAYAFYSFQKQQSQLSNINDVGFSADPNAGGSRFPLAAAWKESVDDTNHLIGLGFRYQLDPFDIDMRYSHNWAHTDVGYDAASNQAFANVDANQAVSNNFPAITFSRHILETNLRWNLRKDMSVRFYHRYEHSGVQDWHYDGLSPLIDSQLFLNAIPENYGVHVFGVFVQYRVR</sequence>
<gene>
    <name evidence="2" type="ORF">EKO24_020140</name>
</gene>
<dbReference type="EMBL" id="RYFG02000120">
    <property type="protein sequence ID" value="TRW89936.1"/>
    <property type="molecule type" value="Genomic_DNA"/>
</dbReference>
<evidence type="ECO:0000256" key="1">
    <source>
        <dbReference type="SAM" id="MobiDB-lite"/>
    </source>
</evidence>
<name>A0ABY3C5I1_9GAMM</name>
<organism evidence="2 3">
    <name type="scientific">Candidatus Methylobacter oryzae</name>
    <dbReference type="NCBI Taxonomy" id="2497749"/>
    <lineage>
        <taxon>Bacteria</taxon>
        <taxon>Pseudomonadati</taxon>
        <taxon>Pseudomonadota</taxon>
        <taxon>Gammaproteobacteria</taxon>
        <taxon>Methylococcales</taxon>
        <taxon>Methylococcaceae</taxon>
        <taxon>Methylobacter</taxon>
    </lineage>
</organism>
<evidence type="ECO:0000313" key="3">
    <source>
        <dbReference type="Proteomes" id="UP000733744"/>
    </source>
</evidence>
<reference evidence="2 3" key="1">
    <citation type="journal article" date="2019" name="Antonie Van Leeuwenhoek">
        <title>Description of 'Ca. Methylobacter oryzae' KRF1, a novel species from the environmentally important Methylobacter clade 2.</title>
        <authorList>
            <person name="Khatri K."/>
            <person name="Mohite J.A."/>
            <person name="Pandit P.S."/>
            <person name="Bahulikar R."/>
            <person name="Rahalkar M.C."/>
        </authorList>
    </citation>
    <scope>NUCLEOTIDE SEQUENCE [LARGE SCALE GENOMIC DNA]</scope>
    <source>
        <strain evidence="2 3">KRF1</strain>
    </source>
</reference>
<accession>A0ABY3C5I1</accession>
<feature type="compositionally biased region" description="Polar residues" evidence="1">
    <location>
        <begin position="56"/>
        <end position="72"/>
    </location>
</feature>
<dbReference type="NCBIfam" id="TIGR03509">
    <property type="entry name" value="OMP_MtrB_PioB"/>
    <property type="match status" value="1"/>
</dbReference>
<keyword evidence="3" id="KW-1185">Reference proteome</keyword>
<evidence type="ECO:0000313" key="2">
    <source>
        <dbReference type="EMBL" id="TRW89936.1"/>
    </source>
</evidence>
<dbReference type="SUPFAM" id="SSF56935">
    <property type="entry name" value="Porins"/>
    <property type="match status" value="1"/>
</dbReference>
<dbReference type="Proteomes" id="UP000733744">
    <property type="component" value="Unassembled WGS sequence"/>
</dbReference>
<dbReference type="RefSeq" id="WP_127026973.1">
    <property type="nucleotide sequence ID" value="NZ_RYFG02000120.1"/>
</dbReference>
<comment type="caution">
    <text evidence="2">The sequence shown here is derived from an EMBL/GenBank/DDBJ whole genome shotgun (WGS) entry which is preliminary data.</text>
</comment>
<feature type="region of interest" description="Disordered" evidence="1">
    <location>
        <begin position="54"/>
        <end position="92"/>
    </location>
</feature>
<dbReference type="Pfam" id="PF11854">
    <property type="entry name" value="MtrB_PioB"/>
    <property type="match status" value="1"/>
</dbReference>
<proteinExistence type="predicted"/>
<dbReference type="InterPro" id="IPR020016">
    <property type="entry name" value="Decahaem-assoc_OM_MtrB/PioB"/>
</dbReference>